<sequence>MLIAIFSMKKYRIDTSGIQGRGIFLTRDIKKDETIFIFSGKEITFTSGYWWYHPNALQCGYAKWIVPRKGSAGEYLNHCCSPTAGVKGKNRIVAMRDLKKGEEVTIDYALSETYPLWHMTCVCKAKNCRKVVKPYQDMPAWRMKKYIDYTSKYILDMKMHLNWNEYLTVTKEKKVRTTIK</sequence>
<evidence type="ECO:0000256" key="3">
    <source>
        <dbReference type="ARBA" id="ARBA00022603"/>
    </source>
</evidence>
<feature type="domain" description="SET" evidence="6">
    <location>
        <begin position="9"/>
        <end position="109"/>
    </location>
</feature>
<dbReference type="Gene3D" id="2.170.270.10">
    <property type="entry name" value="SET domain"/>
    <property type="match status" value="1"/>
</dbReference>
<dbReference type="GO" id="GO:0005694">
    <property type="term" value="C:chromosome"/>
    <property type="evidence" value="ECO:0007669"/>
    <property type="project" value="UniProtKB-SubCell"/>
</dbReference>
<evidence type="ECO:0000256" key="2">
    <source>
        <dbReference type="ARBA" id="ARBA00022454"/>
    </source>
</evidence>
<dbReference type="Pfam" id="PF00856">
    <property type="entry name" value="SET"/>
    <property type="match status" value="1"/>
</dbReference>
<protein>
    <submittedName>
        <fullName evidence="7">Nuclear protein SET</fullName>
    </submittedName>
</protein>
<dbReference type="PROSITE" id="PS50280">
    <property type="entry name" value="SET"/>
    <property type="match status" value="1"/>
</dbReference>
<dbReference type="EMBL" id="LCEK01000064">
    <property type="protein sequence ID" value="KKS70252.1"/>
    <property type="molecule type" value="Genomic_DNA"/>
</dbReference>
<organism evidence="7 8">
    <name type="scientific">Candidatus Magasanikbacteria bacterium GW2011_GWE2_42_7</name>
    <dbReference type="NCBI Taxonomy" id="1619052"/>
    <lineage>
        <taxon>Bacteria</taxon>
        <taxon>Candidatus Magasanikiibacteriota</taxon>
    </lineage>
</organism>
<evidence type="ECO:0000313" key="8">
    <source>
        <dbReference type="Proteomes" id="UP000033867"/>
    </source>
</evidence>
<evidence type="ECO:0000313" key="7">
    <source>
        <dbReference type="EMBL" id="KKS70252.1"/>
    </source>
</evidence>
<dbReference type="GO" id="GO:0032259">
    <property type="term" value="P:methylation"/>
    <property type="evidence" value="ECO:0007669"/>
    <property type="project" value="UniProtKB-KW"/>
</dbReference>
<evidence type="ECO:0000259" key="6">
    <source>
        <dbReference type="PROSITE" id="PS50280"/>
    </source>
</evidence>
<keyword evidence="2" id="KW-0158">Chromosome</keyword>
<keyword evidence="3" id="KW-0489">Methyltransferase</keyword>
<dbReference type="Proteomes" id="UP000033867">
    <property type="component" value="Unassembled WGS sequence"/>
</dbReference>
<keyword evidence="4" id="KW-0808">Transferase</keyword>
<dbReference type="SUPFAM" id="SSF82199">
    <property type="entry name" value="SET domain"/>
    <property type="match status" value="1"/>
</dbReference>
<name>A0A0G1BAG2_9BACT</name>
<accession>A0A0G1BAG2</accession>
<evidence type="ECO:0000256" key="1">
    <source>
        <dbReference type="ARBA" id="ARBA00004286"/>
    </source>
</evidence>
<dbReference type="PANTHER" id="PTHR22884">
    <property type="entry name" value="SET DOMAIN PROTEINS"/>
    <property type="match status" value="1"/>
</dbReference>
<proteinExistence type="predicted"/>
<evidence type="ECO:0000256" key="4">
    <source>
        <dbReference type="ARBA" id="ARBA00022679"/>
    </source>
</evidence>
<dbReference type="SMART" id="SM00317">
    <property type="entry name" value="SET"/>
    <property type="match status" value="1"/>
</dbReference>
<gene>
    <name evidence="7" type="ORF">UV42_C0064G0004</name>
</gene>
<dbReference type="GO" id="GO:0008168">
    <property type="term" value="F:methyltransferase activity"/>
    <property type="evidence" value="ECO:0007669"/>
    <property type="project" value="UniProtKB-KW"/>
</dbReference>
<comment type="subcellular location">
    <subcellularLocation>
        <location evidence="1">Chromosome</location>
    </subcellularLocation>
</comment>
<comment type="caution">
    <text evidence="7">The sequence shown here is derived from an EMBL/GenBank/DDBJ whole genome shotgun (WGS) entry which is preliminary data.</text>
</comment>
<evidence type="ECO:0000256" key="5">
    <source>
        <dbReference type="ARBA" id="ARBA00022691"/>
    </source>
</evidence>
<dbReference type="InterPro" id="IPR046341">
    <property type="entry name" value="SET_dom_sf"/>
</dbReference>
<reference evidence="7 8" key="1">
    <citation type="journal article" date="2015" name="Nature">
        <title>rRNA introns, odd ribosomes, and small enigmatic genomes across a large radiation of phyla.</title>
        <authorList>
            <person name="Brown C.T."/>
            <person name="Hug L.A."/>
            <person name="Thomas B.C."/>
            <person name="Sharon I."/>
            <person name="Castelle C.J."/>
            <person name="Singh A."/>
            <person name="Wilkins M.J."/>
            <person name="Williams K.H."/>
            <person name="Banfield J.F."/>
        </authorList>
    </citation>
    <scope>NUCLEOTIDE SEQUENCE [LARGE SCALE GENOMIC DNA]</scope>
</reference>
<dbReference type="InterPro" id="IPR050777">
    <property type="entry name" value="SET2_Histone-Lys_MeTrsfase"/>
</dbReference>
<dbReference type="InterPro" id="IPR001214">
    <property type="entry name" value="SET_dom"/>
</dbReference>
<dbReference type="AlphaFoldDB" id="A0A0G1BAG2"/>
<keyword evidence="5" id="KW-0949">S-adenosyl-L-methionine</keyword>